<dbReference type="InterPro" id="IPR000847">
    <property type="entry name" value="LysR_HTH_N"/>
</dbReference>
<dbReference type="Pfam" id="PF03466">
    <property type="entry name" value="LysR_substrate"/>
    <property type="match status" value="1"/>
</dbReference>
<keyword evidence="2" id="KW-0805">Transcription regulation</keyword>
<dbReference type="Gene3D" id="1.10.10.10">
    <property type="entry name" value="Winged helix-like DNA-binding domain superfamily/Winged helix DNA-binding domain"/>
    <property type="match status" value="1"/>
</dbReference>
<dbReference type="PANTHER" id="PTHR30346:SF0">
    <property type="entry name" value="HCA OPERON TRANSCRIPTIONAL ACTIVATOR HCAR"/>
    <property type="match status" value="1"/>
</dbReference>
<evidence type="ECO:0000313" key="6">
    <source>
        <dbReference type="EMBL" id="GCE08832.1"/>
    </source>
</evidence>
<keyword evidence="7" id="KW-1185">Reference proteome</keyword>
<organism evidence="6 7">
    <name type="scientific">Dictyobacter aurantiacus</name>
    <dbReference type="NCBI Taxonomy" id="1936993"/>
    <lineage>
        <taxon>Bacteria</taxon>
        <taxon>Bacillati</taxon>
        <taxon>Chloroflexota</taxon>
        <taxon>Ktedonobacteria</taxon>
        <taxon>Ktedonobacterales</taxon>
        <taxon>Dictyobacteraceae</taxon>
        <taxon>Dictyobacter</taxon>
    </lineage>
</organism>
<dbReference type="SUPFAM" id="SSF53850">
    <property type="entry name" value="Periplasmic binding protein-like II"/>
    <property type="match status" value="1"/>
</dbReference>
<dbReference type="PRINTS" id="PR00039">
    <property type="entry name" value="HTHLYSR"/>
</dbReference>
<comment type="similarity">
    <text evidence="1">Belongs to the LysR transcriptional regulatory family.</text>
</comment>
<comment type="caution">
    <text evidence="6">The sequence shown here is derived from an EMBL/GenBank/DDBJ whole genome shotgun (WGS) entry which is preliminary data.</text>
</comment>
<dbReference type="PANTHER" id="PTHR30346">
    <property type="entry name" value="TRANSCRIPTIONAL DUAL REGULATOR HCAR-RELATED"/>
    <property type="match status" value="1"/>
</dbReference>
<keyword evidence="3" id="KW-0238">DNA-binding</keyword>
<dbReference type="SUPFAM" id="SSF46785">
    <property type="entry name" value="Winged helix' DNA-binding domain"/>
    <property type="match status" value="1"/>
</dbReference>
<evidence type="ECO:0000313" key="7">
    <source>
        <dbReference type="Proteomes" id="UP000287224"/>
    </source>
</evidence>
<dbReference type="AlphaFoldDB" id="A0A401ZPS2"/>
<keyword evidence="4" id="KW-0804">Transcription</keyword>
<dbReference type="InterPro" id="IPR036388">
    <property type="entry name" value="WH-like_DNA-bd_sf"/>
</dbReference>
<dbReference type="CDD" id="cd08414">
    <property type="entry name" value="PBP2_LTTR_aromatics_like"/>
    <property type="match status" value="1"/>
</dbReference>
<dbReference type="PROSITE" id="PS50931">
    <property type="entry name" value="HTH_LYSR"/>
    <property type="match status" value="1"/>
</dbReference>
<evidence type="ECO:0000256" key="4">
    <source>
        <dbReference type="ARBA" id="ARBA00023163"/>
    </source>
</evidence>
<gene>
    <name evidence="6" type="ORF">KDAU_61610</name>
</gene>
<dbReference type="Gene3D" id="3.40.190.10">
    <property type="entry name" value="Periplasmic binding protein-like II"/>
    <property type="match status" value="2"/>
</dbReference>
<dbReference type="InterPro" id="IPR036390">
    <property type="entry name" value="WH_DNA-bd_sf"/>
</dbReference>
<evidence type="ECO:0000256" key="1">
    <source>
        <dbReference type="ARBA" id="ARBA00009437"/>
    </source>
</evidence>
<accession>A0A401ZPS2</accession>
<evidence type="ECO:0000259" key="5">
    <source>
        <dbReference type="PROSITE" id="PS50931"/>
    </source>
</evidence>
<dbReference type="InterPro" id="IPR005119">
    <property type="entry name" value="LysR_subst-bd"/>
</dbReference>
<dbReference type="GO" id="GO:0003677">
    <property type="term" value="F:DNA binding"/>
    <property type="evidence" value="ECO:0007669"/>
    <property type="project" value="UniProtKB-KW"/>
</dbReference>
<evidence type="ECO:0000256" key="2">
    <source>
        <dbReference type="ARBA" id="ARBA00023015"/>
    </source>
</evidence>
<dbReference type="Pfam" id="PF00126">
    <property type="entry name" value="HTH_1"/>
    <property type="match status" value="1"/>
</dbReference>
<dbReference type="OrthoDB" id="9803735at2"/>
<dbReference type="EMBL" id="BIFQ01000002">
    <property type="protein sequence ID" value="GCE08832.1"/>
    <property type="molecule type" value="Genomic_DNA"/>
</dbReference>
<proteinExistence type="inferred from homology"/>
<evidence type="ECO:0000256" key="3">
    <source>
        <dbReference type="ARBA" id="ARBA00023125"/>
    </source>
</evidence>
<sequence>MELRTLQYFVVLAEELHFGRAAERLLIAQPSLSYTIKELERELGVALLQRDRRSVSLTDAGRTVLVEARRTLEQSERVRTVAEQFRSGQAGRLQVGFEATGAGAIGPKVQARFARQYPDVHIIPRRFDWGAETEALRQGAVDVAYVWLPAQIEGLRMEIITQEPRMVAMAQHHLLANRKEIHIMDLADEPLMWTKRAPRVWVDWWAVNPRPDGREPIWGPTNDNVEEMLEQVAAGVAVCIAPTSMSTSYARPNLVWRPIIDIDPLRIAIAWRENDINPLIERFVATVRTVAVELQSSHE</sequence>
<dbReference type="Proteomes" id="UP000287224">
    <property type="component" value="Unassembled WGS sequence"/>
</dbReference>
<dbReference type="RefSeq" id="WP_126601316.1">
    <property type="nucleotide sequence ID" value="NZ_BIFQ01000002.1"/>
</dbReference>
<dbReference type="FunFam" id="1.10.10.10:FF:000001">
    <property type="entry name" value="LysR family transcriptional regulator"/>
    <property type="match status" value="1"/>
</dbReference>
<dbReference type="GO" id="GO:0003700">
    <property type="term" value="F:DNA-binding transcription factor activity"/>
    <property type="evidence" value="ECO:0007669"/>
    <property type="project" value="InterPro"/>
</dbReference>
<feature type="domain" description="HTH lysR-type" evidence="5">
    <location>
        <begin position="1"/>
        <end position="58"/>
    </location>
</feature>
<dbReference type="GO" id="GO:0032993">
    <property type="term" value="C:protein-DNA complex"/>
    <property type="evidence" value="ECO:0007669"/>
    <property type="project" value="TreeGrafter"/>
</dbReference>
<name>A0A401ZPS2_9CHLR</name>
<protein>
    <submittedName>
        <fullName evidence="6">LysR family transcriptional regulator</fullName>
    </submittedName>
</protein>
<reference evidence="7" key="1">
    <citation type="submission" date="2018-12" db="EMBL/GenBank/DDBJ databases">
        <title>Tengunoibacter tsumagoiensis gen. nov., sp. nov., Dictyobacter kobayashii sp. nov., D. alpinus sp. nov., and D. joshuensis sp. nov. and description of Dictyobacteraceae fam. nov. within the order Ktedonobacterales isolated from Tengu-no-mugimeshi.</title>
        <authorList>
            <person name="Wang C.M."/>
            <person name="Zheng Y."/>
            <person name="Sakai Y."/>
            <person name="Toyoda A."/>
            <person name="Minakuchi Y."/>
            <person name="Abe K."/>
            <person name="Yokota A."/>
            <person name="Yabe S."/>
        </authorList>
    </citation>
    <scope>NUCLEOTIDE SEQUENCE [LARGE SCALE GENOMIC DNA]</scope>
    <source>
        <strain evidence="7">S-27</strain>
    </source>
</reference>